<dbReference type="InterPro" id="IPR027267">
    <property type="entry name" value="AH/BAR_dom_sf"/>
</dbReference>
<dbReference type="Pfam" id="PF10455">
    <property type="entry name" value="BAR_2"/>
    <property type="match status" value="1"/>
</dbReference>
<reference evidence="2" key="1">
    <citation type="journal article" date="2017" name="Genome Announc.">
        <title>Genome sequences of Cyberlindnera fabianii 65, Pichia kudriavzevii 129, and Saccharomyces cerevisiae 131 isolated from fermented masau fruits in Zimbabwe.</title>
        <authorList>
            <person name="van Rijswijck I.M.H."/>
            <person name="Derks M.F.L."/>
            <person name="Abee T."/>
            <person name="de Ridder D."/>
            <person name="Smid E.J."/>
        </authorList>
    </citation>
    <scope>NUCLEOTIDE SEQUENCE [LARGE SCALE GENOMIC DNA]</scope>
    <source>
        <strain evidence="2">129</strain>
    </source>
</reference>
<proteinExistence type="predicted"/>
<dbReference type="VEuPathDB" id="FungiDB:C5L36_0B09330"/>
<dbReference type="Gene3D" id="1.20.1270.60">
    <property type="entry name" value="Arfaptin homology (AH) domain/BAR domain"/>
    <property type="match status" value="1"/>
</dbReference>
<protein>
    <submittedName>
        <fullName evidence="1">Protein GVP36</fullName>
    </submittedName>
</protein>
<evidence type="ECO:0000313" key="2">
    <source>
        <dbReference type="Proteomes" id="UP000189274"/>
    </source>
</evidence>
<dbReference type="InterPro" id="IPR018859">
    <property type="entry name" value="BAR_dom-cont"/>
</dbReference>
<dbReference type="SUPFAM" id="SSF103657">
    <property type="entry name" value="BAR/IMD domain-like"/>
    <property type="match status" value="1"/>
</dbReference>
<organism evidence="1 2">
    <name type="scientific">Pichia kudriavzevii</name>
    <name type="common">Yeast</name>
    <name type="synonym">Issatchenkia orientalis</name>
    <dbReference type="NCBI Taxonomy" id="4909"/>
    <lineage>
        <taxon>Eukaryota</taxon>
        <taxon>Fungi</taxon>
        <taxon>Dikarya</taxon>
        <taxon>Ascomycota</taxon>
        <taxon>Saccharomycotina</taxon>
        <taxon>Pichiomycetes</taxon>
        <taxon>Pichiales</taxon>
        <taxon>Pichiaceae</taxon>
        <taxon>Pichia</taxon>
    </lineage>
</organism>
<comment type="caution">
    <text evidence="1">The sequence shown here is derived from an EMBL/GenBank/DDBJ whole genome shotgun (WGS) entry which is preliminary data.</text>
</comment>
<dbReference type="EMBL" id="MQVM01000002">
    <property type="protein sequence ID" value="ONH77349.1"/>
    <property type="molecule type" value="Genomic_DNA"/>
</dbReference>
<sequence length="390" mass="43394">MSFLSNIQQQLQETSQQLSNSINSLNLGETAASLSTKVQSNLTNLEKEVSNLKPILARTSRSLQEKFGGIQDISELPQEYKDLECRVDNIREFYRKVLEITRNYELEAYDNPNNLKESFADYGSLINQKIVELSSASTAQEAEKVLTSGRKDKTPRTFAHQFAKSMNKARADILANKPVSLIPKTNEPESFEGEDTTLTLALEKIAEYETKIGNERLEQDKLIIVEFNSKINGLLKEEFTKCSKLRSNVETARLNFDTVRSQIRTTQNGDETVVVPEELTKKLEKCEDELVNATEIAVEAMKELIKPLESIPNAAAPVCACKDLKNTGTLSYFVDMNIVMDIVPSELSLPDMSIPDILLSPEGIALLEDASIVAIPAIVEDATVDEAVVI</sequence>
<dbReference type="AlphaFoldDB" id="A0A1V2LU61"/>
<dbReference type="Proteomes" id="UP000189274">
    <property type="component" value="Unassembled WGS sequence"/>
</dbReference>
<name>A0A1V2LU61_PICKU</name>
<evidence type="ECO:0000313" key="1">
    <source>
        <dbReference type="EMBL" id="ONH77349.1"/>
    </source>
</evidence>
<gene>
    <name evidence="1" type="ORF">BOH78_0432</name>
</gene>
<accession>A0A1V2LU61</accession>